<sequence length="229" mass="25813">METFQQNPSESFSFNWLMNIKPSIDTLNESLRFSFDTLETGSFIEMDPKLISMRWSTCDSHDFDFNPSSNSQPPVIVSADQIFADGRLLPLHPPASLNRSLSLDSCKSLLSRSSRHGEQLQYVHATPARYSSPNNQSIANHSLPSPKHNCSKSPKKIICKYLCFLMPLYKKVKCFRFVTPARSARIYTDSVETSPRTSNAYTTMLDMRSESIHDAVLYCKNSNNGGGKP</sequence>
<dbReference type="EMBL" id="JAGGNH010000009">
    <property type="protein sequence ID" value="KAJ0962945.1"/>
    <property type="molecule type" value="Genomic_DNA"/>
</dbReference>
<comment type="caution">
    <text evidence="1">The sequence shown here is derived from an EMBL/GenBank/DDBJ whole genome shotgun (WGS) entry which is preliminary data.</text>
</comment>
<name>A0A9D5BYD2_9LILI</name>
<dbReference type="Proteomes" id="UP001085076">
    <property type="component" value="Miscellaneous, Linkage group lg09"/>
</dbReference>
<gene>
    <name evidence="1" type="ORF">J5N97_028067</name>
</gene>
<reference evidence="1" key="2">
    <citation type="journal article" date="2022" name="Hortic Res">
        <title>The genome of Dioscorea zingiberensis sheds light on the biosynthesis, origin and evolution of the medicinally important diosgenin saponins.</title>
        <authorList>
            <person name="Li Y."/>
            <person name="Tan C."/>
            <person name="Li Z."/>
            <person name="Guo J."/>
            <person name="Li S."/>
            <person name="Chen X."/>
            <person name="Wang C."/>
            <person name="Dai X."/>
            <person name="Yang H."/>
            <person name="Song W."/>
            <person name="Hou L."/>
            <person name="Xu J."/>
            <person name="Tong Z."/>
            <person name="Xu A."/>
            <person name="Yuan X."/>
            <person name="Wang W."/>
            <person name="Yang Q."/>
            <person name="Chen L."/>
            <person name="Sun Z."/>
            <person name="Wang K."/>
            <person name="Pan B."/>
            <person name="Chen J."/>
            <person name="Bao Y."/>
            <person name="Liu F."/>
            <person name="Qi X."/>
            <person name="Gang D.R."/>
            <person name="Wen J."/>
            <person name="Li J."/>
        </authorList>
    </citation>
    <scope>NUCLEOTIDE SEQUENCE</scope>
    <source>
        <strain evidence="1">Dzin_1.0</strain>
    </source>
</reference>
<keyword evidence="2" id="KW-1185">Reference proteome</keyword>
<dbReference type="AlphaFoldDB" id="A0A9D5BYD2"/>
<organism evidence="1 2">
    <name type="scientific">Dioscorea zingiberensis</name>
    <dbReference type="NCBI Taxonomy" id="325984"/>
    <lineage>
        <taxon>Eukaryota</taxon>
        <taxon>Viridiplantae</taxon>
        <taxon>Streptophyta</taxon>
        <taxon>Embryophyta</taxon>
        <taxon>Tracheophyta</taxon>
        <taxon>Spermatophyta</taxon>
        <taxon>Magnoliopsida</taxon>
        <taxon>Liliopsida</taxon>
        <taxon>Dioscoreales</taxon>
        <taxon>Dioscoreaceae</taxon>
        <taxon>Dioscorea</taxon>
    </lineage>
</organism>
<protein>
    <recommendedName>
        <fullName evidence="3">Membrane-associated kinase regulator 6</fullName>
    </recommendedName>
</protein>
<proteinExistence type="predicted"/>
<dbReference type="PANTHER" id="PTHR34576">
    <property type="entry name" value="MEMBRANE-ASSOCIATED KINASE REGULATOR 6-RELATED"/>
    <property type="match status" value="1"/>
</dbReference>
<evidence type="ECO:0008006" key="3">
    <source>
        <dbReference type="Google" id="ProtNLM"/>
    </source>
</evidence>
<accession>A0A9D5BYD2</accession>
<reference evidence="1" key="1">
    <citation type="submission" date="2021-03" db="EMBL/GenBank/DDBJ databases">
        <authorList>
            <person name="Li Z."/>
            <person name="Yang C."/>
        </authorList>
    </citation>
    <scope>NUCLEOTIDE SEQUENCE</scope>
    <source>
        <strain evidence="1">Dzin_1.0</strain>
        <tissue evidence="1">Leaf</tissue>
    </source>
</reference>
<evidence type="ECO:0000313" key="1">
    <source>
        <dbReference type="EMBL" id="KAJ0962945.1"/>
    </source>
</evidence>
<dbReference type="InterPro" id="IPR044699">
    <property type="entry name" value="MAKR6"/>
</dbReference>
<evidence type="ECO:0000313" key="2">
    <source>
        <dbReference type="Proteomes" id="UP001085076"/>
    </source>
</evidence>
<dbReference type="PANTHER" id="PTHR34576:SF2">
    <property type="entry name" value="MEMBRANE-ASSOCIATED KINASE REGULATOR 6-RELATED"/>
    <property type="match status" value="1"/>
</dbReference>
<dbReference type="OrthoDB" id="1913205at2759"/>